<gene>
    <name evidence="8" type="ORF">ThidrDRAFT_1000</name>
</gene>
<keyword evidence="2" id="KW-0949">S-adenosyl-L-methionine</keyword>
<dbReference type="CDD" id="cd21109">
    <property type="entry name" value="SPASM"/>
    <property type="match status" value="1"/>
</dbReference>
<evidence type="ECO:0000259" key="6">
    <source>
        <dbReference type="Pfam" id="PF04055"/>
    </source>
</evidence>
<dbReference type="InterPro" id="IPR023885">
    <property type="entry name" value="4Fe4S-binding_SPASM_dom"/>
</dbReference>
<accession>G2DY88</accession>
<dbReference type="GO" id="GO:0046872">
    <property type="term" value="F:metal ion binding"/>
    <property type="evidence" value="ECO:0007669"/>
    <property type="project" value="UniProtKB-KW"/>
</dbReference>
<dbReference type="AlphaFoldDB" id="G2DY88"/>
<evidence type="ECO:0000256" key="2">
    <source>
        <dbReference type="ARBA" id="ARBA00022691"/>
    </source>
</evidence>
<dbReference type="RefSeq" id="WP_007039715.1">
    <property type="nucleotide sequence ID" value="NZ_AFWT01000005.1"/>
</dbReference>
<evidence type="ECO:0000256" key="1">
    <source>
        <dbReference type="ARBA" id="ARBA00001966"/>
    </source>
</evidence>
<organism evidence="8 9">
    <name type="scientific">Thiorhodococcus drewsii AZ1</name>
    <dbReference type="NCBI Taxonomy" id="765913"/>
    <lineage>
        <taxon>Bacteria</taxon>
        <taxon>Pseudomonadati</taxon>
        <taxon>Pseudomonadota</taxon>
        <taxon>Gammaproteobacteria</taxon>
        <taxon>Chromatiales</taxon>
        <taxon>Chromatiaceae</taxon>
        <taxon>Thiorhodococcus</taxon>
    </lineage>
</organism>
<feature type="domain" description="4Fe4S-binding SPASM" evidence="7">
    <location>
        <begin position="241"/>
        <end position="308"/>
    </location>
</feature>
<keyword evidence="3" id="KW-0479">Metal-binding</keyword>
<dbReference type="InterPro" id="IPR007197">
    <property type="entry name" value="rSAM"/>
</dbReference>
<proteinExistence type="predicted"/>
<dbReference type="Pfam" id="PF04055">
    <property type="entry name" value="Radical_SAM"/>
    <property type="match status" value="1"/>
</dbReference>
<dbReference type="Proteomes" id="UP000004200">
    <property type="component" value="Unassembled WGS sequence"/>
</dbReference>
<dbReference type="PANTHER" id="PTHR11228:SF7">
    <property type="entry name" value="PQQA PEPTIDE CYCLASE"/>
    <property type="match status" value="1"/>
</dbReference>
<dbReference type="STRING" id="765913.ThidrDRAFT_1000"/>
<dbReference type="InterPro" id="IPR013785">
    <property type="entry name" value="Aldolase_TIM"/>
</dbReference>
<keyword evidence="5" id="KW-0411">Iron-sulfur</keyword>
<comment type="caution">
    <text evidence="8">The sequence shown here is derived from an EMBL/GenBank/DDBJ whole genome shotgun (WGS) entry which is preliminary data.</text>
</comment>
<evidence type="ECO:0000313" key="9">
    <source>
        <dbReference type="Proteomes" id="UP000004200"/>
    </source>
</evidence>
<dbReference type="SFLD" id="SFLDS00029">
    <property type="entry name" value="Radical_SAM"/>
    <property type="match status" value="1"/>
</dbReference>
<name>G2DY88_9GAMM</name>
<evidence type="ECO:0000313" key="8">
    <source>
        <dbReference type="EMBL" id="EGV32880.1"/>
    </source>
</evidence>
<evidence type="ECO:0000256" key="3">
    <source>
        <dbReference type="ARBA" id="ARBA00022723"/>
    </source>
</evidence>
<dbReference type="SUPFAM" id="SSF102114">
    <property type="entry name" value="Radical SAM enzymes"/>
    <property type="match status" value="1"/>
</dbReference>
<dbReference type="CDD" id="cd01335">
    <property type="entry name" value="Radical_SAM"/>
    <property type="match status" value="1"/>
</dbReference>
<dbReference type="OrthoDB" id="9782387at2"/>
<evidence type="ECO:0000256" key="4">
    <source>
        <dbReference type="ARBA" id="ARBA00023004"/>
    </source>
</evidence>
<keyword evidence="4" id="KW-0408">Iron</keyword>
<evidence type="ECO:0000259" key="7">
    <source>
        <dbReference type="Pfam" id="PF13186"/>
    </source>
</evidence>
<evidence type="ECO:0000256" key="5">
    <source>
        <dbReference type="ARBA" id="ARBA00023014"/>
    </source>
</evidence>
<dbReference type="GO" id="GO:0003824">
    <property type="term" value="F:catalytic activity"/>
    <property type="evidence" value="ECO:0007669"/>
    <property type="project" value="InterPro"/>
</dbReference>
<dbReference type="PANTHER" id="PTHR11228">
    <property type="entry name" value="RADICAL SAM DOMAIN PROTEIN"/>
    <property type="match status" value="1"/>
</dbReference>
<dbReference type="GO" id="GO:0051536">
    <property type="term" value="F:iron-sulfur cluster binding"/>
    <property type="evidence" value="ECO:0007669"/>
    <property type="project" value="UniProtKB-KW"/>
</dbReference>
<feature type="domain" description="Radical SAM core" evidence="6">
    <location>
        <begin position="83"/>
        <end position="186"/>
    </location>
</feature>
<dbReference type="InterPro" id="IPR058240">
    <property type="entry name" value="rSAM_sf"/>
</dbReference>
<reference evidence="8 9" key="1">
    <citation type="submission" date="2011-06" db="EMBL/GenBank/DDBJ databases">
        <title>The draft genome of Thiorhodococcus drewsii AZ1.</title>
        <authorList>
            <consortium name="US DOE Joint Genome Institute (JGI-PGF)"/>
            <person name="Lucas S."/>
            <person name="Han J."/>
            <person name="Lapidus A."/>
            <person name="Cheng J.-F."/>
            <person name="Goodwin L."/>
            <person name="Pitluck S."/>
            <person name="Peters L."/>
            <person name="Land M.L."/>
            <person name="Hauser L."/>
            <person name="Vogl K."/>
            <person name="Liu Z."/>
            <person name="Imhoff J."/>
            <person name="Thiel V."/>
            <person name="Frigaard N.-U."/>
            <person name="Bryant D.A."/>
            <person name="Woyke T.J."/>
        </authorList>
    </citation>
    <scope>NUCLEOTIDE SEQUENCE [LARGE SCALE GENOMIC DNA]</scope>
    <source>
        <strain evidence="8 9">AZ1</strain>
    </source>
</reference>
<dbReference type="Pfam" id="PF13186">
    <property type="entry name" value="SPASM"/>
    <property type="match status" value="1"/>
</dbReference>
<keyword evidence="9" id="KW-1185">Reference proteome</keyword>
<comment type="cofactor">
    <cofactor evidence="1">
        <name>[4Fe-4S] cluster</name>
        <dbReference type="ChEBI" id="CHEBI:49883"/>
    </cofactor>
</comment>
<dbReference type="InterPro" id="IPR050377">
    <property type="entry name" value="Radical_SAM_PqqE_MftC-like"/>
</dbReference>
<dbReference type="EMBL" id="AFWT01000005">
    <property type="protein sequence ID" value="EGV32880.1"/>
    <property type="molecule type" value="Genomic_DNA"/>
</dbReference>
<dbReference type="Gene3D" id="3.20.20.70">
    <property type="entry name" value="Aldolase class I"/>
    <property type="match status" value="1"/>
</dbReference>
<protein>
    <submittedName>
        <fullName evidence="8">Radical SAM domain protein</fullName>
    </submittedName>
</protein>
<sequence>MMLLDDVGTSGGGWVIDGVGFDVGMSCSRSLFVRIAVKAVAECRRAGGRVVSSIKDLATWFYYQKYFEWGLPARRFAQVNIETNTNCTRRCHFCWFGIKERSESVRMPAKLFFKIIDELVEINFVGRLSLFSLNEPLTDNRIYSFLQYSTLMLPGCCHLLVTNGDLLTVEKLDALFDAGLDRLYINSYDVDALAHNVPLHEYAKEFHPGKVEHVDRTQYLNWGGRAGNVKQYAKAPVSGYCDWPNYLLYVKPDGRVLACCHDFEGVNTVGNLMDQSVEAAWFGSAFSKLRRSLNRGDRSVSELCSQCDHEPDLDYFRTNHLIPYVHGKSGWFWKPNPSDDDRLRAVAVKRSILGREDRSAVDGATTQAREVV</sequence>
<dbReference type="eggNOG" id="COG0535">
    <property type="taxonomic scope" value="Bacteria"/>
</dbReference>